<proteinExistence type="predicted"/>
<feature type="domain" description="N-acetyltransferase" evidence="1">
    <location>
        <begin position="23"/>
        <end position="179"/>
    </location>
</feature>
<accession>Q87F96</accession>
<dbReference type="EMBL" id="AE009442">
    <property type="protein sequence ID" value="AAO27939.1"/>
    <property type="molecule type" value="Genomic_DNA"/>
</dbReference>
<dbReference type="SUPFAM" id="SSF55729">
    <property type="entry name" value="Acyl-CoA N-acyltransferases (Nat)"/>
    <property type="match status" value="1"/>
</dbReference>
<keyword evidence="3" id="KW-1185">Reference proteome</keyword>
<dbReference type="PROSITE" id="PS51186">
    <property type="entry name" value="GNAT"/>
    <property type="match status" value="1"/>
</dbReference>
<evidence type="ECO:0000313" key="3">
    <source>
        <dbReference type="Proteomes" id="UP000002516"/>
    </source>
</evidence>
<dbReference type="InterPro" id="IPR016181">
    <property type="entry name" value="Acyl_CoA_acyltransferase"/>
</dbReference>
<dbReference type="HOGENOM" id="CLU_105788_4_0_6"/>
<dbReference type="Pfam" id="PF00583">
    <property type="entry name" value="Acetyltransf_1"/>
    <property type="match status" value="1"/>
</dbReference>
<dbReference type="Proteomes" id="UP000002516">
    <property type="component" value="Chromosome"/>
</dbReference>
<dbReference type="InterPro" id="IPR000182">
    <property type="entry name" value="GNAT_dom"/>
</dbReference>
<gene>
    <name evidence="2" type="ordered locus">PD_0032</name>
</gene>
<sequence length="180" mass="20348">MMSVRNRMPPWHENFKLPNGHVLLLRPVRSEDVEPLQGVFALMGPQEIRERFAPSATGSSERFQQLTNPNAKREIVLVAAEQLPPGEAMIAALARASIVPNSRHAEYIILVSSFVSGQGLGRQLLRKLVKWARGKYLDHLYGDILERNRPMLELAESLGFQRESHPESPDLVRMTLKLYG</sequence>
<protein>
    <recommendedName>
        <fullName evidence="1">N-acetyltransferase domain-containing protein</fullName>
    </recommendedName>
</protein>
<dbReference type="AlphaFoldDB" id="Q87F96"/>
<dbReference type="KEGG" id="xft:PD_0032"/>
<dbReference type="GO" id="GO:0016747">
    <property type="term" value="F:acyltransferase activity, transferring groups other than amino-acyl groups"/>
    <property type="evidence" value="ECO:0007669"/>
    <property type="project" value="InterPro"/>
</dbReference>
<reference evidence="2 3" key="1">
    <citation type="journal article" date="2003" name="J. Bacteriol.">
        <title>Comparative analyses of the complete genome sequences of Pierce's disease and citrus variegated chlorosis strains of Xylella fastidiosa.</title>
        <authorList>
            <person name="Van Sluys M.A."/>
            <person name="de Oliveira M.C."/>
            <person name="Monteiro-Vitorello C.B."/>
            <person name="Miyaki C.Y."/>
            <person name="Furlan L.R."/>
            <person name="Camargo L.E."/>
            <person name="da Silva A.C."/>
            <person name="Moon D.H."/>
            <person name="Takita M.A."/>
            <person name="Lemos E.G."/>
            <person name="Machado M.A."/>
            <person name="Ferro M.I."/>
            <person name="da Silva F.R."/>
            <person name="Goldman M.H."/>
            <person name="Goldman G.H."/>
            <person name="Lemos M.V."/>
            <person name="El-Dorry H."/>
            <person name="Tsai S.M."/>
            <person name="Carrer H."/>
            <person name="Carraro D.M."/>
            <person name="de Oliveira R.C."/>
            <person name="Nunes L.R."/>
            <person name="Siqueira W.J."/>
            <person name="Coutinho L.L."/>
            <person name="Kimura E.T."/>
            <person name="Ferro E.S."/>
            <person name="Harakava R."/>
            <person name="Kuramae E.E."/>
            <person name="Marino C.L."/>
            <person name="Giglioti E."/>
            <person name="Abreu I.L."/>
            <person name="Alves L.M."/>
            <person name="do Amaral A.M."/>
            <person name="Baia G.S."/>
            <person name="Blanco S.R."/>
            <person name="Brito M.S."/>
            <person name="Cannavan F.S."/>
            <person name="Celestino A.V."/>
            <person name="da Cunha A.F."/>
            <person name="Fenille R.C."/>
            <person name="Ferro J.A."/>
            <person name="Formighieri E.F."/>
            <person name="Kishi L.T."/>
            <person name="Leoni S.G."/>
            <person name="Oliveira A.R."/>
            <person name="Rosa V.E.Jr."/>
            <person name="Sassaki F.T."/>
            <person name="Sena J.A."/>
            <person name="de Souza A.A."/>
            <person name="Truffi D."/>
            <person name="Tsukumo F."/>
            <person name="Yanai G.M."/>
            <person name="Zaros L.G."/>
            <person name="Civerolo E.L."/>
            <person name="Simpson A.J."/>
            <person name="Almeida N.F.Jr."/>
            <person name="Setubal J.C."/>
            <person name="Kitajima J.P."/>
        </authorList>
    </citation>
    <scope>NUCLEOTIDE SEQUENCE [LARGE SCALE GENOMIC DNA]</scope>
    <source>
        <strain evidence="3">Temecula1 / ATCC 700964</strain>
    </source>
</reference>
<dbReference type="Gene3D" id="3.40.630.30">
    <property type="match status" value="1"/>
</dbReference>
<dbReference type="CDD" id="cd04301">
    <property type="entry name" value="NAT_SF"/>
    <property type="match status" value="1"/>
</dbReference>
<organism evidence="2 3">
    <name type="scientific">Xylella fastidiosa (strain Temecula1 / ATCC 700964)</name>
    <dbReference type="NCBI Taxonomy" id="183190"/>
    <lineage>
        <taxon>Bacteria</taxon>
        <taxon>Pseudomonadati</taxon>
        <taxon>Pseudomonadota</taxon>
        <taxon>Gammaproteobacteria</taxon>
        <taxon>Lysobacterales</taxon>
        <taxon>Lysobacteraceae</taxon>
        <taxon>Xylella</taxon>
    </lineage>
</organism>
<evidence type="ECO:0000313" key="2">
    <source>
        <dbReference type="EMBL" id="AAO27939.1"/>
    </source>
</evidence>
<evidence type="ECO:0000259" key="1">
    <source>
        <dbReference type="PROSITE" id="PS51186"/>
    </source>
</evidence>
<name>Q87F96_XYLFT</name>